<dbReference type="Proteomes" id="UP000735302">
    <property type="component" value="Unassembled WGS sequence"/>
</dbReference>
<gene>
    <name evidence="2" type="ORF">PoB_002041300</name>
</gene>
<reference evidence="2 3" key="1">
    <citation type="journal article" date="2021" name="Elife">
        <title>Chloroplast acquisition without the gene transfer in kleptoplastic sea slugs, Plakobranchus ocellatus.</title>
        <authorList>
            <person name="Maeda T."/>
            <person name="Takahashi S."/>
            <person name="Yoshida T."/>
            <person name="Shimamura S."/>
            <person name="Takaki Y."/>
            <person name="Nagai Y."/>
            <person name="Toyoda A."/>
            <person name="Suzuki Y."/>
            <person name="Arimoto A."/>
            <person name="Ishii H."/>
            <person name="Satoh N."/>
            <person name="Nishiyama T."/>
            <person name="Hasebe M."/>
            <person name="Maruyama T."/>
            <person name="Minagawa J."/>
            <person name="Obokata J."/>
            <person name="Shigenobu S."/>
        </authorList>
    </citation>
    <scope>NUCLEOTIDE SEQUENCE [LARGE SCALE GENOMIC DNA]</scope>
</reference>
<protein>
    <submittedName>
        <fullName evidence="2">Uncharacterized protein</fullName>
    </submittedName>
</protein>
<comment type="caution">
    <text evidence="2">The sequence shown here is derived from an EMBL/GenBank/DDBJ whole genome shotgun (WGS) entry which is preliminary data.</text>
</comment>
<evidence type="ECO:0000313" key="2">
    <source>
        <dbReference type="EMBL" id="GFN93907.1"/>
    </source>
</evidence>
<proteinExistence type="predicted"/>
<feature type="region of interest" description="Disordered" evidence="1">
    <location>
        <begin position="1"/>
        <end position="26"/>
    </location>
</feature>
<dbReference type="EMBL" id="BLXT01002372">
    <property type="protein sequence ID" value="GFN93907.1"/>
    <property type="molecule type" value="Genomic_DNA"/>
</dbReference>
<dbReference type="AlphaFoldDB" id="A0AAV3ZHF8"/>
<sequence>MGLDRQKPNKEFEATKQTDKKLTKNQQLIRQSSEGLGVGRLDVGTLNTLGGIAGRVEPPRILIIGGSLPQCLSQMKNFAGSTTKFSRGGSTSNHFCLSGSYLGRRNTRHLFA</sequence>
<name>A0AAV3ZHF8_9GAST</name>
<accession>A0AAV3ZHF8</accession>
<evidence type="ECO:0000313" key="3">
    <source>
        <dbReference type="Proteomes" id="UP000735302"/>
    </source>
</evidence>
<feature type="compositionally biased region" description="Basic and acidic residues" evidence="1">
    <location>
        <begin position="1"/>
        <end position="22"/>
    </location>
</feature>
<organism evidence="2 3">
    <name type="scientific">Plakobranchus ocellatus</name>
    <dbReference type="NCBI Taxonomy" id="259542"/>
    <lineage>
        <taxon>Eukaryota</taxon>
        <taxon>Metazoa</taxon>
        <taxon>Spiralia</taxon>
        <taxon>Lophotrochozoa</taxon>
        <taxon>Mollusca</taxon>
        <taxon>Gastropoda</taxon>
        <taxon>Heterobranchia</taxon>
        <taxon>Euthyneura</taxon>
        <taxon>Panpulmonata</taxon>
        <taxon>Sacoglossa</taxon>
        <taxon>Placobranchoidea</taxon>
        <taxon>Plakobranchidae</taxon>
        <taxon>Plakobranchus</taxon>
    </lineage>
</organism>
<keyword evidence="3" id="KW-1185">Reference proteome</keyword>
<evidence type="ECO:0000256" key="1">
    <source>
        <dbReference type="SAM" id="MobiDB-lite"/>
    </source>
</evidence>